<accession>A0ABU5AFC0</accession>
<organism evidence="1 2">
    <name type="scientific">Mesorhizobium vachelliae</name>
    <dbReference type="NCBI Taxonomy" id="3072309"/>
    <lineage>
        <taxon>Bacteria</taxon>
        <taxon>Pseudomonadati</taxon>
        <taxon>Pseudomonadota</taxon>
        <taxon>Alphaproteobacteria</taxon>
        <taxon>Hyphomicrobiales</taxon>
        <taxon>Phyllobacteriaceae</taxon>
        <taxon>Mesorhizobium</taxon>
    </lineage>
</organism>
<evidence type="ECO:0000313" key="1">
    <source>
        <dbReference type="EMBL" id="MDX8535992.1"/>
    </source>
</evidence>
<dbReference type="Proteomes" id="UP001285154">
    <property type="component" value="Unassembled WGS sequence"/>
</dbReference>
<name>A0ABU5AFC0_9HYPH</name>
<dbReference type="EMBL" id="JAVIIQ010000072">
    <property type="protein sequence ID" value="MDX8535992.1"/>
    <property type="molecule type" value="Genomic_DNA"/>
</dbReference>
<comment type="caution">
    <text evidence="1">The sequence shown here is derived from an EMBL/GenBank/DDBJ whole genome shotgun (WGS) entry which is preliminary data.</text>
</comment>
<protein>
    <submittedName>
        <fullName evidence="1">Uncharacterized protein</fullName>
    </submittedName>
</protein>
<sequence length="70" mass="8013">MNVNYGLPPYDGAPNDLNRAVLPFVVDWIHTAYMLARNFGGLDNHCRDYFDYSKRVVRRASHKTVALSGR</sequence>
<dbReference type="RefSeq" id="WP_320253522.1">
    <property type="nucleotide sequence ID" value="NZ_JAVIIQ010000072.1"/>
</dbReference>
<gene>
    <name evidence="1" type="ORF">RFM42_34070</name>
</gene>
<reference evidence="1 2" key="1">
    <citation type="submission" date="2023-08" db="EMBL/GenBank/DDBJ databases">
        <title>Implementing the SeqCode for naming new Mesorhizobium species isolated from Vachellia karroo root nodules.</title>
        <authorList>
            <person name="Van Lill M."/>
        </authorList>
    </citation>
    <scope>NUCLEOTIDE SEQUENCE [LARGE SCALE GENOMIC DNA]</scope>
    <source>
        <strain evidence="1 2">VK25D</strain>
    </source>
</reference>
<proteinExistence type="predicted"/>
<keyword evidence="2" id="KW-1185">Reference proteome</keyword>
<evidence type="ECO:0000313" key="2">
    <source>
        <dbReference type="Proteomes" id="UP001285154"/>
    </source>
</evidence>